<feature type="non-terminal residue" evidence="2">
    <location>
        <position position="1"/>
    </location>
</feature>
<organism evidence="2 3">
    <name type="scientific">Papaver atlanticum</name>
    <dbReference type="NCBI Taxonomy" id="357466"/>
    <lineage>
        <taxon>Eukaryota</taxon>
        <taxon>Viridiplantae</taxon>
        <taxon>Streptophyta</taxon>
        <taxon>Embryophyta</taxon>
        <taxon>Tracheophyta</taxon>
        <taxon>Spermatophyta</taxon>
        <taxon>Magnoliopsida</taxon>
        <taxon>Ranunculales</taxon>
        <taxon>Papaveraceae</taxon>
        <taxon>Papaveroideae</taxon>
        <taxon>Papaver</taxon>
    </lineage>
</organism>
<evidence type="ECO:0000256" key="1">
    <source>
        <dbReference type="ARBA" id="ARBA00022574"/>
    </source>
</evidence>
<reference evidence="2" key="1">
    <citation type="submission" date="2022-04" db="EMBL/GenBank/DDBJ databases">
        <title>A functionally conserved STORR gene fusion in Papaver species that diverged 16.8 million years ago.</title>
        <authorList>
            <person name="Catania T."/>
        </authorList>
    </citation>
    <scope>NUCLEOTIDE SEQUENCE</scope>
    <source>
        <strain evidence="2">S-188037</strain>
    </source>
</reference>
<keyword evidence="3" id="KW-1185">Reference proteome</keyword>
<dbReference type="GO" id="GO:0000347">
    <property type="term" value="C:THO complex"/>
    <property type="evidence" value="ECO:0007669"/>
    <property type="project" value="TreeGrafter"/>
</dbReference>
<dbReference type="EMBL" id="JAJJMB010014022">
    <property type="protein sequence ID" value="KAI3863915.1"/>
    <property type="molecule type" value="Genomic_DNA"/>
</dbReference>
<keyword evidence="1" id="KW-0853">WD repeat</keyword>
<dbReference type="GO" id="GO:0000346">
    <property type="term" value="C:transcription export complex"/>
    <property type="evidence" value="ECO:0007669"/>
    <property type="project" value="TreeGrafter"/>
</dbReference>
<name>A0AAD4X8I3_9MAGN</name>
<accession>A0AAD4X8I3</accession>
<proteinExistence type="predicted"/>
<dbReference type="PANTHER" id="PTHR44411">
    <property type="entry name" value="THO COMPLEX SUBUNIT 6 HOMOLOG"/>
    <property type="match status" value="1"/>
</dbReference>
<dbReference type="AlphaFoldDB" id="A0AAD4X8I3"/>
<dbReference type="InterPro" id="IPR042626">
    <property type="entry name" value="THOC6"/>
</dbReference>
<dbReference type="PANTHER" id="PTHR44411:SF1">
    <property type="entry name" value="THO COMPLEX SUBUNIT 6 HOMOLOG"/>
    <property type="match status" value="1"/>
</dbReference>
<dbReference type="GO" id="GO:0006406">
    <property type="term" value="P:mRNA export from nucleus"/>
    <property type="evidence" value="ECO:0007669"/>
    <property type="project" value="TreeGrafter"/>
</dbReference>
<sequence length="99" mass="11278">CRNGKHRNFVEPEKQKKSKEAFLWVSYIVLDSSESWLACGSGRSLSIWIFPASKYISRIGTCSPTQDLVFDDYQVPLKDICVQSYMLISFGSKESICDN</sequence>
<evidence type="ECO:0000313" key="2">
    <source>
        <dbReference type="EMBL" id="KAI3863915.1"/>
    </source>
</evidence>
<evidence type="ECO:0000313" key="3">
    <source>
        <dbReference type="Proteomes" id="UP001202328"/>
    </source>
</evidence>
<protein>
    <submittedName>
        <fullName evidence="2">Uncharacterized protein</fullName>
    </submittedName>
</protein>
<gene>
    <name evidence="2" type="ORF">MKW98_031507</name>
</gene>
<comment type="caution">
    <text evidence="2">The sequence shown here is derived from an EMBL/GenBank/DDBJ whole genome shotgun (WGS) entry which is preliminary data.</text>
</comment>
<dbReference type="Proteomes" id="UP001202328">
    <property type="component" value="Unassembled WGS sequence"/>
</dbReference>